<keyword evidence="2" id="KW-1185">Reference proteome</keyword>
<comment type="caution">
    <text evidence="1">The sequence shown here is derived from an EMBL/GenBank/DDBJ whole genome shotgun (WGS) entry which is preliminary data.</text>
</comment>
<name>A0A9D3WM18_9ROSI</name>
<evidence type="ECO:0000313" key="1">
    <source>
        <dbReference type="EMBL" id="KAH1130806.1"/>
    </source>
</evidence>
<protein>
    <submittedName>
        <fullName evidence="1">Uncharacterized protein</fullName>
    </submittedName>
</protein>
<dbReference type="EMBL" id="JAIQCV010000001">
    <property type="protein sequence ID" value="KAH1130806.1"/>
    <property type="molecule type" value="Genomic_DNA"/>
</dbReference>
<sequence>MEVKEVERRVIAKPITSTPTIAPVKKMKPTIAWQMEEWRLTAENRLEKHI</sequence>
<reference evidence="1 2" key="1">
    <citation type="journal article" date="2021" name="Plant Biotechnol. J.">
        <title>Multi-omics assisted identification of the key and species-specific regulatory components of drought-tolerant mechanisms in Gossypium stocksii.</title>
        <authorList>
            <person name="Yu D."/>
            <person name="Ke L."/>
            <person name="Zhang D."/>
            <person name="Wu Y."/>
            <person name="Sun Y."/>
            <person name="Mei J."/>
            <person name="Sun J."/>
            <person name="Sun Y."/>
        </authorList>
    </citation>
    <scope>NUCLEOTIDE SEQUENCE [LARGE SCALE GENOMIC DNA]</scope>
    <source>
        <strain evidence="2">cv. E1</strain>
        <tissue evidence="1">Leaf</tissue>
    </source>
</reference>
<gene>
    <name evidence="1" type="ORF">J1N35_002184</name>
</gene>
<dbReference type="Proteomes" id="UP000828251">
    <property type="component" value="Unassembled WGS sequence"/>
</dbReference>
<proteinExistence type="predicted"/>
<accession>A0A9D3WM18</accession>
<dbReference type="AlphaFoldDB" id="A0A9D3WM18"/>
<organism evidence="1 2">
    <name type="scientific">Gossypium stocksii</name>
    <dbReference type="NCBI Taxonomy" id="47602"/>
    <lineage>
        <taxon>Eukaryota</taxon>
        <taxon>Viridiplantae</taxon>
        <taxon>Streptophyta</taxon>
        <taxon>Embryophyta</taxon>
        <taxon>Tracheophyta</taxon>
        <taxon>Spermatophyta</taxon>
        <taxon>Magnoliopsida</taxon>
        <taxon>eudicotyledons</taxon>
        <taxon>Gunneridae</taxon>
        <taxon>Pentapetalae</taxon>
        <taxon>rosids</taxon>
        <taxon>malvids</taxon>
        <taxon>Malvales</taxon>
        <taxon>Malvaceae</taxon>
        <taxon>Malvoideae</taxon>
        <taxon>Gossypium</taxon>
    </lineage>
</organism>
<evidence type="ECO:0000313" key="2">
    <source>
        <dbReference type="Proteomes" id="UP000828251"/>
    </source>
</evidence>